<keyword evidence="5" id="KW-1185">Reference proteome</keyword>
<dbReference type="InterPro" id="IPR001940">
    <property type="entry name" value="Peptidase_S1C"/>
</dbReference>
<evidence type="ECO:0000256" key="1">
    <source>
        <dbReference type="ARBA" id="ARBA00022670"/>
    </source>
</evidence>
<evidence type="ECO:0000256" key="2">
    <source>
        <dbReference type="ARBA" id="ARBA00022801"/>
    </source>
</evidence>
<dbReference type="InterPro" id="IPR051201">
    <property type="entry name" value="Chloro_Bact_Ser_Proteases"/>
</dbReference>
<evidence type="ECO:0000256" key="3">
    <source>
        <dbReference type="SAM" id="SignalP"/>
    </source>
</evidence>
<sequence length="414" mass="43747">MMFGRTCRLPISALALSVAVATHAQAAPELPIADMVKAAKLSIGKIVVKIPYKRKDGNLGTHVGTGTGFVFDGNGDLVTNCHVVSSDDDKPVGKIEVAVQFPDDPALRLNATVVGCDAPGDIAVIHVDGLGAERKPLRFADARTIEVGQEAIAIGFADAIDGEATVSRGIVSALHRSYLDGTVSDLVQTDAAVNHGDSGGPLLNRQGEVVGVNSYISVASVKVGDIVSATAKKANVDDDIPVHASRTGISYARGAETAARYARAILANGAVSRPDLGVVVKSPDFSSLTLPRSALFVKSVDAHGAAASIGLHAGDFVYSVEWSNGFVYPIWDQGSLSDALARIEPGDKVKIHFYRMTEAGLDAAADMATVPDAEVQWFYVDWSPLVTRPKRDEAPARQKSTNERIAELLKAWQR</sequence>
<evidence type="ECO:0000313" key="5">
    <source>
        <dbReference type="Proteomes" id="UP001165667"/>
    </source>
</evidence>
<dbReference type="SUPFAM" id="SSF50156">
    <property type="entry name" value="PDZ domain-like"/>
    <property type="match status" value="1"/>
</dbReference>
<organism evidence="4 5">
    <name type="scientific">Lichenifustis flavocetrariae</name>
    <dbReference type="NCBI Taxonomy" id="2949735"/>
    <lineage>
        <taxon>Bacteria</taxon>
        <taxon>Pseudomonadati</taxon>
        <taxon>Pseudomonadota</taxon>
        <taxon>Alphaproteobacteria</taxon>
        <taxon>Hyphomicrobiales</taxon>
        <taxon>Lichenihabitantaceae</taxon>
        <taxon>Lichenifustis</taxon>
    </lineage>
</organism>
<keyword evidence="2" id="KW-0378">Hydrolase</keyword>
<dbReference type="RefSeq" id="WP_282588238.1">
    <property type="nucleotide sequence ID" value="NZ_JAMOIM010000034.1"/>
</dbReference>
<dbReference type="SUPFAM" id="SSF50494">
    <property type="entry name" value="Trypsin-like serine proteases"/>
    <property type="match status" value="1"/>
</dbReference>
<dbReference type="EMBL" id="JAMOIM010000034">
    <property type="protein sequence ID" value="MCW6511859.1"/>
    <property type="molecule type" value="Genomic_DNA"/>
</dbReference>
<dbReference type="PRINTS" id="PR00834">
    <property type="entry name" value="PROTEASES2C"/>
</dbReference>
<feature type="chain" id="PRO_5041415489" evidence="3">
    <location>
        <begin position="27"/>
        <end position="414"/>
    </location>
</feature>
<dbReference type="PANTHER" id="PTHR43343">
    <property type="entry name" value="PEPTIDASE S12"/>
    <property type="match status" value="1"/>
</dbReference>
<accession>A0AA41Z182</accession>
<dbReference type="Pfam" id="PF13365">
    <property type="entry name" value="Trypsin_2"/>
    <property type="match status" value="1"/>
</dbReference>
<proteinExistence type="predicted"/>
<dbReference type="InterPro" id="IPR036034">
    <property type="entry name" value="PDZ_sf"/>
</dbReference>
<dbReference type="Gene3D" id="2.30.42.10">
    <property type="match status" value="1"/>
</dbReference>
<feature type="signal peptide" evidence="3">
    <location>
        <begin position="1"/>
        <end position="26"/>
    </location>
</feature>
<comment type="caution">
    <text evidence="4">The sequence shown here is derived from an EMBL/GenBank/DDBJ whole genome shotgun (WGS) entry which is preliminary data.</text>
</comment>
<keyword evidence="3" id="KW-0732">Signal</keyword>
<dbReference type="GO" id="GO:0004252">
    <property type="term" value="F:serine-type endopeptidase activity"/>
    <property type="evidence" value="ECO:0007669"/>
    <property type="project" value="InterPro"/>
</dbReference>
<dbReference type="InterPro" id="IPR009003">
    <property type="entry name" value="Peptidase_S1_PA"/>
</dbReference>
<dbReference type="PANTHER" id="PTHR43343:SF3">
    <property type="entry name" value="PROTEASE DO-LIKE 8, CHLOROPLASTIC"/>
    <property type="match status" value="1"/>
</dbReference>
<name>A0AA41Z182_9HYPH</name>
<keyword evidence="1 4" id="KW-0645">Protease</keyword>
<dbReference type="GO" id="GO:0006508">
    <property type="term" value="P:proteolysis"/>
    <property type="evidence" value="ECO:0007669"/>
    <property type="project" value="UniProtKB-KW"/>
</dbReference>
<dbReference type="Proteomes" id="UP001165667">
    <property type="component" value="Unassembled WGS sequence"/>
</dbReference>
<evidence type="ECO:0000313" key="4">
    <source>
        <dbReference type="EMBL" id="MCW6511859.1"/>
    </source>
</evidence>
<reference evidence="4" key="1">
    <citation type="submission" date="2022-05" db="EMBL/GenBank/DDBJ databases">
        <authorList>
            <person name="Pankratov T."/>
        </authorList>
    </citation>
    <scope>NUCLEOTIDE SEQUENCE</scope>
    <source>
        <strain evidence="4">BP6-180914</strain>
    </source>
</reference>
<dbReference type="AlphaFoldDB" id="A0AA41Z182"/>
<protein>
    <submittedName>
        <fullName evidence="4">S1C family serine protease</fullName>
    </submittedName>
</protein>
<gene>
    <name evidence="4" type="ORF">M8523_28270</name>
</gene>
<dbReference type="Gene3D" id="2.40.10.120">
    <property type="match status" value="1"/>
</dbReference>